<protein>
    <submittedName>
        <fullName evidence="3">MAB_1171c family putative transporter</fullName>
    </submittedName>
</protein>
<feature type="domain" description="DUF6545" evidence="2">
    <location>
        <begin position="251"/>
        <end position="386"/>
    </location>
</feature>
<evidence type="ECO:0000256" key="1">
    <source>
        <dbReference type="SAM" id="Phobius"/>
    </source>
</evidence>
<dbReference type="Proteomes" id="UP001595990">
    <property type="component" value="Unassembled WGS sequence"/>
</dbReference>
<dbReference type="Pfam" id="PF20182">
    <property type="entry name" value="DUF6545"/>
    <property type="match status" value="1"/>
</dbReference>
<feature type="transmembrane region" description="Helical" evidence="1">
    <location>
        <begin position="227"/>
        <end position="249"/>
    </location>
</feature>
<feature type="transmembrane region" description="Helical" evidence="1">
    <location>
        <begin position="32"/>
        <end position="48"/>
    </location>
</feature>
<accession>A0ABV9BTE9</accession>
<name>A0ABV9BTE9_9ACTN</name>
<sequence length="414" mass="45220">MNSFLLFVCIAMTAVALWRLPALRYGDPLRRALWGCSAGFAVALWSRFPPIKHSIDSLGITDLSALTKDFAAMASSLALLSYAVTSYGVSQDAPPRHIEICRRVARLSRRATVAVIPVMLLLFFVAVDRSTASKDFTADHAGQWGACLFATCFYLYLGSSGATCAYQWWHVSRRAESAVLRVSLGLGAAACSLFATYSVTRLCFIWGALVFAPSRGLTHLVISFSDVFNMLGALLFMCGASLPTTGVVLERWKTRRMLWRLHPLSQDLARQFPDLSFQPPASRLREAVRCTPALDIRLDRRIQAIGDAVEQLRHHVLPELWPVIEQVTAGHPDQEAAAEAYWIAAALCSASEGRRSELPAPALPPKPYSDSISEGRWLVRVQDAYARITPAAVNALLDGAGRPPLAAQAHGALA</sequence>
<feature type="transmembrane region" description="Helical" evidence="1">
    <location>
        <begin position="178"/>
        <end position="207"/>
    </location>
</feature>
<evidence type="ECO:0000313" key="3">
    <source>
        <dbReference type="EMBL" id="MFC4517319.1"/>
    </source>
</evidence>
<keyword evidence="1" id="KW-0812">Transmembrane</keyword>
<dbReference type="RefSeq" id="WP_417924014.1">
    <property type="nucleotide sequence ID" value="NZ_JBHSFS010000019.1"/>
</dbReference>
<feature type="transmembrane region" description="Helical" evidence="1">
    <location>
        <begin position="142"/>
        <end position="166"/>
    </location>
</feature>
<reference evidence="4" key="1">
    <citation type="journal article" date="2019" name="Int. J. Syst. Evol. Microbiol.">
        <title>The Global Catalogue of Microorganisms (GCM) 10K type strain sequencing project: providing services to taxonomists for standard genome sequencing and annotation.</title>
        <authorList>
            <consortium name="The Broad Institute Genomics Platform"/>
            <consortium name="The Broad Institute Genome Sequencing Center for Infectious Disease"/>
            <person name="Wu L."/>
            <person name="Ma J."/>
        </authorList>
    </citation>
    <scope>NUCLEOTIDE SEQUENCE [LARGE SCALE GENOMIC DNA]</scope>
    <source>
        <strain evidence="4">CECT 8064</strain>
    </source>
</reference>
<comment type="caution">
    <text evidence="3">The sequence shown here is derived from an EMBL/GenBank/DDBJ whole genome shotgun (WGS) entry which is preliminary data.</text>
</comment>
<dbReference type="InterPro" id="IPR046675">
    <property type="entry name" value="DUF6545"/>
</dbReference>
<dbReference type="EMBL" id="JBHSFS010000019">
    <property type="protein sequence ID" value="MFC4517319.1"/>
    <property type="molecule type" value="Genomic_DNA"/>
</dbReference>
<keyword evidence="4" id="KW-1185">Reference proteome</keyword>
<dbReference type="InterPro" id="IPR050039">
    <property type="entry name" value="MAB_1171c-like"/>
</dbReference>
<organism evidence="3 4">
    <name type="scientific">Streptomyces ehimensis</name>
    <dbReference type="NCBI Taxonomy" id="68195"/>
    <lineage>
        <taxon>Bacteria</taxon>
        <taxon>Bacillati</taxon>
        <taxon>Actinomycetota</taxon>
        <taxon>Actinomycetes</taxon>
        <taxon>Kitasatosporales</taxon>
        <taxon>Streptomycetaceae</taxon>
        <taxon>Streptomyces</taxon>
    </lineage>
</organism>
<evidence type="ECO:0000313" key="4">
    <source>
        <dbReference type="Proteomes" id="UP001595990"/>
    </source>
</evidence>
<evidence type="ECO:0000259" key="2">
    <source>
        <dbReference type="Pfam" id="PF20182"/>
    </source>
</evidence>
<feature type="transmembrane region" description="Helical" evidence="1">
    <location>
        <begin position="111"/>
        <end position="127"/>
    </location>
</feature>
<keyword evidence="1" id="KW-1133">Transmembrane helix</keyword>
<dbReference type="NCBIfam" id="NF042915">
    <property type="entry name" value="MAB_1171c_fam"/>
    <property type="match status" value="1"/>
</dbReference>
<proteinExistence type="predicted"/>
<keyword evidence="1" id="KW-0472">Membrane</keyword>
<gene>
    <name evidence="3" type="ORF">ACFPEN_30960</name>
</gene>